<dbReference type="RefSeq" id="WP_089846532.1">
    <property type="nucleotide sequence ID" value="NZ_FNEJ01000007.1"/>
</dbReference>
<dbReference type="SUPFAM" id="SSF51294">
    <property type="entry name" value="Hedgehog/intein (Hint) domain"/>
    <property type="match status" value="1"/>
</dbReference>
<dbReference type="OrthoDB" id="7226361at2"/>
<organism evidence="2 3">
    <name type="scientific">Salipiger marinus</name>
    <dbReference type="NCBI Taxonomy" id="555512"/>
    <lineage>
        <taxon>Bacteria</taxon>
        <taxon>Pseudomonadati</taxon>
        <taxon>Pseudomonadota</taxon>
        <taxon>Alphaproteobacteria</taxon>
        <taxon>Rhodobacterales</taxon>
        <taxon>Roseobacteraceae</taxon>
        <taxon>Salipiger</taxon>
    </lineage>
</organism>
<dbReference type="InterPro" id="IPR028992">
    <property type="entry name" value="Hedgehog/Intein_dom"/>
</dbReference>
<dbReference type="Gene3D" id="2.170.16.10">
    <property type="entry name" value="Hedgehog/Intein (Hint) domain"/>
    <property type="match status" value="1"/>
</dbReference>
<evidence type="ECO:0000259" key="1">
    <source>
        <dbReference type="Pfam" id="PF13403"/>
    </source>
</evidence>
<reference evidence="3" key="1">
    <citation type="submission" date="2016-10" db="EMBL/GenBank/DDBJ databases">
        <authorList>
            <person name="Varghese N."/>
            <person name="Submissions S."/>
        </authorList>
    </citation>
    <scope>NUCLEOTIDE SEQUENCE [LARGE SCALE GENOMIC DNA]</scope>
    <source>
        <strain evidence="3">DSM 26424</strain>
    </source>
</reference>
<dbReference type="STRING" id="555512.SAMN04487993_1007227"/>
<dbReference type="Pfam" id="PF13403">
    <property type="entry name" value="Hint_2"/>
    <property type="match status" value="1"/>
</dbReference>
<protein>
    <submittedName>
        <fullName evidence="2">Hint domain-containing protein</fullName>
    </submittedName>
</protein>
<feature type="domain" description="Hedgehog/Intein (Hint)" evidence="1">
    <location>
        <begin position="132"/>
        <end position="268"/>
    </location>
</feature>
<sequence length="317" mass="34362">MAYDVYGVLDPLGAGLIQVDASTQLRSDVELTDESDGTSDDQSVLGDVDDDTFSYPGLIVGDVEHEYRGAAVDESGNVIGFFASEVGLGGLLGTKFFVPEGTTVPDGLSVTLLGGDTADPSTQWDIAAEAPVCFLEGTHIATPEGERTVESLLVGDTVQTEDGREMTVRWMGYRTCALPFVDARRAIPILIRQGALGSSLPHRDLCVSPTHAIHMDGVLIQAEALLNGDSIRQMPLSRGEPFTYFHIELDEHALVLAEGVASESFADGISTLRFDNWEDRQALRGDQTIPQMDLPRLKAARQLPRALRDRMMLRKTA</sequence>
<keyword evidence="3" id="KW-1185">Reference proteome</keyword>
<dbReference type="EMBL" id="FNEJ01000007">
    <property type="protein sequence ID" value="SDI63882.1"/>
    <property type="molecule type" value="Genomic_DNA"/>
</dbReference>
<evidence type="ECO:0000313" key="2">
    <source>
        <dbReference type="EMBL" id="SDI63882.1"/>
    </source>
</evidence>
<evidence type="ECO:0000313" key="3">
    <source>
        <dbReference type="Proteomes" id="UP000199093"/>
    </source>
</evidence>
<proteinExistence type="predicted"/>
<name>A0A1G8M7H3_9RHOB</name>
<gene>
    <name evidence="2" type="ORF">SAMN04487993_1007227</name>
</gene>
<dbReference type="Proteomes" id="UP000199093">
    <property type="component" value="Unassembled WGS sequence"/>
</dbReference>
<dbReference type="AlphaFoldDB" id="A0A1G8M7H3"/>
<accession>A0A1G8M7H3</accession>
<dbReference type="InterPro" id="IPR036844">
    <property type="entry name" value="Hint_dom_sf"/>
</dbReference>